<keyword evidence="3" id="KW-0808">Transferase</keyword>
<dbReference type="PANTHER" id="PTHR45884">
    <property type="entry name" value="N-ACETYLTRANSFERASE ECO"/>
    <property type="match status" value="1"/>
</dbReference>
<feature type="domain" description="N-acetyltransferase ESCO zinc-finger" evidence="11">
    <location>
        <begin position="268"/>
        <end position="308"/>
    </location>
</feature>
<reference evidence="13" key="1">
    <citation type="journal article" date="2022" name="bioRxiv">
        <title>Genomics of Preaxostyla Flagellates Illuminates Evolutionary Transitions and the Path Towards Mitochondrial Loss.</title>
        <authorList>
            <person name="Novak L.V.F."/>
            <person name="Treitli S.C."/>
            <person name="Pyrih J."/>
            <person name="Halakuc P."/>
            <person name="Pipaliya S.V."/>
            <person name="Vacek V."/>
            <person name="Brzon O."/>
            <person name="Soukal P."/>
            <person name="Eme L."/>
            <person name="Dacks J.B."/>
            <person name="Karnkowska A."/>
            <person name="Elias M."/>
            <person name="Hampl V."/>
        </authorList>
    </citation>
    <scope>NUCLEOTIDE SEQUENCE</scope>
    <source>
        <strain evidence="13">RCP-MX</strain>
    </source>
</reference>
<dbReference type="Pfam" id="PF13880">
    <property type="entry name" value="Acetyltransf_13"/>
    <property type="match status" value="1"/>
</dbReference>
<feature type="region of interest" description="Disordered" evidence="10">
    <location>
        <begin position="339"/>
        <end position="366"/>
    </location>
</feature>
<evidence type="ECO:0000256" key="5">
    <source>
        <dbReference type="ARBA" id="ARBA00022771"/>
    </source>
</evidence>
<feature type="compositionally biased region" description="Polar residues" evidence="10">
    <location>
        <begin position="154"/>
        <end position="164"/>
    </location>
</feature>
<keyword evidence="9" id="KW-0012">Acyltransferase</keyword>
<evidence type="ECO:0000256" key="1">
    <source>
        <dbReference type="ARBA" id="ARBA00004123"/>
    </source>
</evidence>
<comment type="caution">
    <text evidence="13">The sequence shown here is derived from an EMBL/GenBank/DDBJ whole genome shotgun (WGS) entry which is preliminary data.</text>
</comment>
<evidence type="ECO:0000313" key="13">
    <source>
        <dbReference type="EMBL" id="KAJ4463088.1"/>
    </source>
</evidence>
<keyword evidence="4" id="KW-0479">Metal-binding</keyword>
<evidence type="ECO:0000256" key="8">
    <source>
        <dbReference type="ARBA" id="ARBA00023306"/>
    </source>
</evidence>
<evidence type="ECO:0000259" key="12">
    <source>
        <dbReference type="Pfam" id="PF13880"/>
    </source>
</evidence>
<dbReference type="InterPro" id="IPR028005">
    <property type="entry name" value="AcTrfase_ESCO_Znf_dom"/>
</dbReference>
<evidence type="ECO:0000256" key="4">
    <source>
        <dbReference type="ARBA" id="ARBA00022723"/>
    </source>
</evidence>
<keyword evidence="8" id="KW-0131">Cell cycle</keyword>
<evidence type="ECO:0000256" key="9">
    <source>
        <dbReference type="ARBA" id="ARBA00023315"/>
    </source>
</evidence>
<feature type="region of interest" description="Disordered" evidence="10">
    <location>
        <begin position="381"/>
        <end position="404"/>
    </location>
</feature>
<evidence type="ECO:0000256" key="7">
    <source>
        <dbReference type="ARBA" id="ARBA00023242"/>
    </source>
</evidence>
<accession>A0ABQ8UW27</accession>
<feature type="region of interest" description="Disordered" evidence="10">
    <location>
        <begin position="1"/>
        <end position="22"/>
    </location>
</feature>
<keyword evidence="7" id="KW-0539">Nucleus</keyword>
<gene>
    <name evidence="13" type="ORF">PAPYR_351</name>
</gene>
<feature type="domain" description="N-acetyltransferase ESCO acetyl-transferase" evidence="12">
    <location>
        <begin position="449"/>
        <end position="515"/>
    </location>
</feature>
<comment type="subcellular location">
    <subcellularLocation>
        <location evidence="1">Nucleus</location>
    </subcellularLocation>
</comment>
<feature type="compositionally biased region" description="Polar residues" evidence="10">
    <location>
        <begin position="79"/>
        <end position="89"/>
    </location>
</feature>
<sequence>MSTTVRTFSRKKKPDAEITDRAAWDEIFQPHLSALPISPLQPSPPIPHPRKIIDDDQESGTSSPQTPPSEIAPRRSSLRRSVSTGTVSPSRRRDVGLARRPPPRPPHQSKKARRSSAVSSGSSSESDDMSRSSEGASDSESSDAAPGSPPRGANTCSQPAPTTISRGASTSALTSAGAATASQSQGPRAKKECPRGGRMRQLTLMACASPPGMGPGRPSLGLSPLPPPTSEAALLSPTALRKAAPRTSRPAPAKSSATARGGGAADHQLSLDLGQRGLHESVTCPVCGMVYLPGAGVDAALHQRFHKRFLTGIDFPAEEIREVVDIELGFAPGARPFVDQDEEERTPGPHHPALEAPPQRPDCKPRRKVVGAALIERIAEGFPPVPQPSGVPPAPSAGPLEEPAAAPKTPILRASGDPPPMVVEQRTPLAATARPARPALPVPRDQPRPALLGVSRVWVHKDHRRAAIATRLLDAARAHFIYGYPAAKEQVAFSQPTPMGRAFATRYLGPGFLVYN</sequence>
<organism evidence="13 14">
    <name type="scientific">Paratrimastix pyriformis</name>
    <dbReference type="NCBI Taxonomy" id="342808"/>
    <lineage>
        <taxon>Eukaryota</taxon>
        <taxon>Metamonada</taxon>
        <taxon>Preaxostyla</taxon>
        <taxon>Paratrimastigidae</taxon>
        <taxon>Paratrimastix</taxon>
    </lineage>
</organism>
<keyword evidence="14" id="KW-1185">Reference proteome</keyword>
<evidence type="ECO:0000256" key="10">
    <source>
        <dbReference type="SAM" id="MobiDB-lite"/>
    </source>
</evidence>
<feature type="region of interest" description="Disordered" evidence="10">
    <location>
        <begin position="35"/>
        <end position="265"/>
    </location>
</feature>
<feature type="compositionally biased region" description="Low complexity" evidence="10">
    <location>
        <begin position="115"/>
        <end position="124"/>
    </location>
</feature>
<dbReference type="PANTHER" id="PTHR45884:SF2">
    <property type="entry name" value="N-ACETYLTRANSFERASE ECO"/>
    <property type="match status" value="1"/>
</dbReference>
<keyword evidence="5" id="KW-0863">Zinc-finger</keyword>
<protein>
    <submittedName>
        <fullName evidence="13">N-acetyltransferase ESCO1</fullName>
    </submittedName>
</protein>
<feature type="compositionally biased region" description="Low complexity" evidence="10">
    <location>
        <begin position="165"/>
        <end position="186"/>
    </location>
</feature>
<dbReference type="Pfam" id="PF13878">
    <property type="entry name" value="zf-C2H2_3"/>
    <property type="match status" value="1"/>
</dbReference>
<keyword evidence="6" id="KW-0862">Zinc</keyword>
<dbReference type="EMBL" id="JAPMOS010000001">
    <property type="protein sequence ID" value="KAJ4463088.1"/>
    <property type="molecule type" value="Genomic_DNA"/>
</dbReference>
<evidence type="ECO:0000256" key="2">
    <source>
        <dbReference type="ARBA" id="ARBA00005816"/>
    </source>
</evidence>
<evidence type="ECO:0000256" key="6">
    <source>
        <dbReference type="ARBA" id="ARBA00022833"/>
    </source>
</evidence>
<evidence type="ECO:0000256" key="3">
    <source>
        <dbReference type="ARBA" id="ARBA00022679"/>
    </source>
</evidence>
<name>A0ABQ8UW27_9EUKA</name>
<evidence type="ECO:0000259" key="11">
    <source>
        <dbReference type="Pfam" id="PF13878"/>
    </source>
</evidence>
<proteinExistence type="inferred from homology"/>
<dbReference type="Proteomes" id="UP001141327">
    <property type="component" value="Unassembled WGS sequence"/>
</dbReference>
<comment type="similarity">
    <text evidence="2">Belongs to the acetyltransferase family. ECO subfamily.</text>
</comment>
<feature type="compositionally biased region" description="Low complexity" evidence="10">
    <location>
        <begin position="132"/>
        <end position="146"/>
    </location>
</feature>
<feature type="compositionally biased region" description="Pro residues" evidence="10">
    <location>
        <begin position="383"/>
        <end position="396"/>
    </location>
</feature>
<evidence type="ECO:0000313" key="14">
    <source>
        <dbReference type="Proteomes" id="UP001141327"/>
    </source>
</evidence>
<dbReference type="InterPro" id="IPR028009">
    <property type="entry name" value="ESCO_Acetyltransf_dom"/>
</dbReference>